<evidence type="ECO:0000256" key="2">
    <source>
        <dbReference type="ARBA" id="ARBA00022448"/>
    </source>
</evidence>
<dbReference type="InterPro" id="IPR020846">
    <property type="entry name" value="MFS_dom"/>
</dbReference>
<feature type="domain" description="Major facilitator superfamily (MFS) profile" evidence="7">
    <location>
        <begin position="1"/>
        <end position="153"/>
    </location>
</feature>
<dbReference type="GO" id="GO:0022857">
    <property type="term" value="F:transmembrane transporter activity"/>
    <property type="evidence" value="ECO:0007669"/>
    <property type="project" value="InterPro"/>
</dbReference>
<feature type="transmembrane region" description="Helical" evidence="6">
    <location>
        <begin position="33"/>
        <end position="51"/>
    </location>
</feature>
<dbReference type="KEGG" id="pwn:QNH46_23845"/>
<keyword evidence="5 6" id="KW-0472">Membrane</keyword>
<keyword evidence="2" id="KW-0813">Transport</keyword>
<dbReference type="RefSeq" id="WP_283926331.1">
    <property type="nucleotide sequence ID" value="NZ_CP126084.1"/>
</dbReference>
<keyword evidence="3 6" id="KW-0812">Transmembrane</keyword>
<evidence type="ECO:0000256" key="5">
    <source>
        <dbReference type="ARBA" id="ARBA00023136"/>
    </source>
</evidence>
<name>A0AA95IBI7_9BACL</name>
<keyword evidence="4 6" id="KW-1133">Transmembrane helix</keyword>
<dbReference type="PROSITE" id="PS50850">
    <property type="entry name" value="MFS"/>
    <property type="match status" value="1"/>
</dbReference>
<organism evidence="8 9">
    <name type="scientific">Paenibacillus woosongensis</name>
    <dbReference type="NCBI Taxonomy" id="307580"/>
    <lineage>
        <taxon>Bacteria</taxon>
        <taxon>Bacillati</taxon>
        <taxon>Bacillota</taxon>
        <taxon>Bacilli</taxon>
        <taxon>Bacillales</taxon>
        <taxon>Paenibacillaceae</taxon>
        <taxon>Paenibacillus</taxon>
    </lineage>
</organism>
<evidence type="ECO:0000256" key="6">
    <source>
        <dbReference type="SAM" id="Phobius"/>
    </source>
</evidence>
<dbReference type="Proteomes" id="UP001177943">
    <property type="component" value="Chromosome"/>
</dbReference>
<feature type="transmembrane region" description="Helical" evidence="6">
    <location>
        <begin position="57"/>
        <end position="77"/>
    </location>
</feature>
<accession>A0AA95IBI7</accession>
<dbReference type="SUPFAM" id="SSF103473">
    <property type="entry name" value="MFS general substrate transporter"/>
    <property type="match status" value="1"/>
</dbReference>
<feature type="transmembrane region" description="Helical" evidence="6">
    <location>
        <begin position="123"/>
        <end position="146"/>
    </location>
</feature>
<evidence type="ECO:0000259" key="7">
    <source>
        <dbReference type="PROSITE" id="PS50850"/>
    </source>
</evidence>
<protein>
    <recommendedName>
        <fullName evidence="7">Major facilitator superfamily (MFS) profile domain-containing protein</fullName>
    </recommendedName>
</protein>
<feature type="transmembrane region" description="Helical" evidence="6">
    <location>
        <begin position="6"/>
        <end position="26"/>
    </location>
</feature>
<sequence length="153" mass="15694">MSGLLFLTPAALIGIFSAPISGWLAGKFGWIRMLRLGILISLVALAAILLFTESKWIVFSAVALLGITYNGLILTTINGRGVLQSPDEAPSALPGINGAGFGVGASLGTGLVAPFVAQGTLGGYTTAMWVSIIITVLALVSSLLIVPKNGQKI</sequence>
<evidence type="ECO:0000256" key="4">
    <source>
        <dbReference type="ARBA" id="ARBA00022989"/>
    </source>
</evidence>
<dbReference type="Gene3D" id="1.20.1250.20">
    <property type="entry name" value="MFS general substrate transporter like domains"/>
    <property type="match status" value="1"/>
</dbReference>
<feature type="transmembrane region" description="Helical" evidence="6">
    <location>
        <begin position="98"/>
        <end position="117"/>
    </location>
</feature>
<dbReference type="EMBL" id="CP126084">
    <property type="protein sequence ID" value="WHX49038.1"/>
    <property type="molecule type" value="Genomic_DNA"/>
</dbReference>
<reference evidence="8" key="1">
    <citation type="submission" date="2023-05" db="EMBL/GenBank/DDBJ databases">
        <title>Comparative genomics of Bacillaceae isolates and their secondary metabolite potential.</title>
        <authorList>
            <person name="Song L."/>
            <person name="Nielsen L.J."/>
            <person name="Mohite O."/>
            <person name="Xu X."/>
            <person name="Weber T."/>
            <person name="Kovacs A.T."/>
        </authorList>
    </citation>
    <scope>NUCLEOTIDE SEQUENCE</scope>
    <source>
        <strain evidence="8">B2_4</strain>
    </source>
</reference>
<dbReference type="GO" id="GO:0005886">
    <property type="term" value="C:plasma membrane"/>
    <property type="evidence" value="ECO:0007669"/>
    <property type="project" value="UniProtKB-SubCell"/>
</dbReference>
<proteinExistence type="predicted"/>
<gene>
    <name evidence="8" type="ORF">QNH46_23845</name>
</gene>
<evidence type="ECO:0000256" key="3">
    <source>
        <dbReference type="ARBA" id="ARBA00022692"/>
    </source>
</evidence>
<dbReference type="AlphaFoldDB" id="A0AA95IBI7"/>
<dbReference type="InterPro" id="IPR036259">
    <property type="entry name" value="MFS_trans_sf"/>
</dbReference>
<evidence type="ECO:0000256" key="1">
    <source>
        <dbReference type="ARBA" id="ARBA00004651"/>
    </source>
</evidence>
<evidence type="ECO:0000313" key="9">
    <source>
        <dbReference type="Proteomes" id="UP001177943"/>
    </source>
</evidence>
<comment type="subcellular location">
    <subcellularLocation>
        <location evidence="1">Cell membrane</location>
        <topology evidence="1">Multi-pass membrane protein</topology>
    </subcellularLocation>
</comment>
<evidence type="ECO:0000313" key="8">
    <source>
        <dbReference type="EMBL" id="WHX49038.1"/>
    </source>
</evidence>